<reference evidence="2" key="2">
    <citation type="submission" date="2025-08" db="UniProtKB">
        <authorList>
            <consortium name="RefSeq"/>
        </authorList>
    </citation>
    <scope>IDENTIFICATION</scope>
    <source>
        <tissue evidence="2">Leaf</tissue>
    </source>
</reference>
<reference evidence="1" key="1">
    <citation type="journal article" date="2014" name="Nat. Commun.">
        <title>The tobacco genome sequence and its comparison with those of tomato and potato.</title>
        <authorList>
            <person name="Sierro N."/>
            <person name="Battey J.N."/>
            <person name="Ouadi S."/>
            <person name="Bakaher N."/>
            <person name="Bovet L."/>
            <person name="Willig A."/>
            <person name="Goepfert S."/>
            <person name="Peitsch M.C."/>
            <person name="Ivanov N.V."/>
        </authorList>
    </citation>
    <scope>NUCLEOTIDE SEQUENCE [LARGE SCALE GENOMIC DNA]</scope>
</reference>
<evidence type="ECO:0000313" key="1">
    <source>
        <dbReference type="Proteomes" id="UP000790787"/>
    </source>
</evidence>
<dbReference type="RefSeq" id="XP_075076430.1">
    <property type="nucleotide sequence ID" value="XM_075220329.1"/>
</dbReference>
<gene>
    <name evidence="2" type="primary">LOC142163076</name>
</gene>
<proteinExistence type="predicted"/>
<accession>A0AC58RUK8</accession>
<sequence length="735" mass="83856">MRSVQAIFGEVSQPWFSGFYLVGEILHGFGFYEPNIAKNATDGSFMDKSFARATQILDKMAKHNQAWHSKDTTGGIAYGSPSLTTIIKENQERDQLIAGLATNVNVLTKMFTESQMKKVNMVEDVQPISHEDFEEANYVNNSKQNLKQKGTPPSDTIANPKGSGSGPTSHIMAITTRSGKVPEELKLQEENREEVKEKVKETPKTLPPILRPPHPFPQRLARKVDDIKLEKFYDILKQLSVNITFVEAFQEMLVPSLQHPPFKRKRIRELSPFYVLLGQINLIPLAIYKQAGLGMPRPTSMRLQMADHFIKRPVGIIDDVPVKVGKFHLPADFIILDCVVDKEIPIILRRPFLATGRAIMDLEQNEIKFCVNDEEVTFQVEQLLDVLKEHRQAIGWTIADIRGIPAGICEHKIQLENETKTSVEHQRRLNPFIQEVVKKEIINYNQINIALEDYEKTTFTCPYGTFAFSRMPFGLCNAPANFQRCMMSIFFDMVEDFLEVFMNDFSVVGDSFKHCLNNLRQVLKRCEETNLVLNWEKCHFMVDEGIVLGHKISKHGVEVDRAKIEIISKLPPPTSAKGVPRFLGHAEFYRRFIKDFSKIANPMCKLLEKDAKFVFDEKCLKAFEELKQKLTTATIIVTPDWSLPFELMCYASSVAIGAVLGQHHNKVLHSVYYASKTINGAQMNYTVTEQELLAIVYAFVKFWAYLLGSKVIVYTDHAALRYLMEKKDAKPRLIQ</sequence>
<evidence type="ECO:0000313" key="2">
    <source>
        <dbReference type="RefSeq" id="XP_075076430.1"/>
    </source>
</evidence>
<dbReference type="Proteomes" id="UP000790787">
    <property type="component" value="Chromosome 8"/>
</dbReference>
<organism evidence="1 2">
    <name type="scientific">Nicotiana tabacum</name>
    <name type="common">Common tobacco</name>
    <dbReference type="NCBI Taxonomy" id="4097"/>
    <lineage>
        <taxon>Eukaryota</taxon>
        <taxon>Viridiplantae</taxon>
        <taxon>Streptophyta</taxon>
        <taxon>Embryophyta</taxon>
        <taxon>Tracheophyta</taxon>
        <taxon>Spermatophyta</taxon>
        <taxon>Magnoliopsida</taxon>
        <taxon>eudicotyledons</taxon>
        <taxon>Gunneridae</taxon>
        <taxon>Pentapetalae</taxon>
        <taxon>asterids</taxon>
        <taxon>lamiids</taxon>
        <taxon>Solanales</taxon>
        <taxon>Solanaceae</taxon>
        <taxon>Nicotianoideae</taxon>
        <taxon>Nicotianeae</taxon>
        <taxon>Nicotiana</taxon>
    </lineage>
</organism>
<name>A0AC58RUK8_TOBAC</name>
<protein>
    <submittedName>
        <fullName evidence="2">Uncharacterized protein LOC142163076</fullName>
    </submittedName>
</protein>
<keyword evidence="1" id="KW-1185">Reference proteome</keyword>